<dbReference type="AlphaFoldDB" id="A0AAD9V356"/>
<sequence>MWICFVKDPTEFRHLNMDNQQLEPVRSHKVLGLVLQSNLKWNHHIESIVTKASKRLHILRVLCHGGAEKYRCVVWHHALPSYLSQELERIQKRALKIIVPAFSYSEALQFLNLRTLDERRSEICVKTLEKISRGGRLVKHLPMTSRHLHHYQMGGANKYILPKCRTERLR</sequence>
<dbReference type="EMBL" id="JARQWQ010000040">
    <property type="protein sequence ID" value="KAK2559533.1"/>
    <property type="molecule type" value="Genomic_DNA"/>
</dbReference>
<gene>
    <name evidence="1" type="ORF">P5673_018181</name>
</gene>
<dbReference type="Proteomes" id="UP001249851">
    <property type="component" value="Unassembled WGS sequence"/>
</dbReference>
<keyword evidence="2" id="KW-1185">Reference proteome</keyword>
<reference evidence="1" key="2">
    <citation type="journal article" date="2023" name="Science">
        <title>Genomic signatures of disease resistance in endangered staghorn corals.</title>
        <authorList>
            <person name="Vollmer S.V."/>
            <person name="Selwyn J.D."/>
            <person name="Despard B.A."/>
            <person name="Roesel C.L."/>
        </authorList>
    </citation>
    <scope>NUCLEOTIDE SEQUENCE</scope>
    <source>
        <strain evidence="1">K2</strain>
    </source>
</reference>
<accession>A0AAD9V356</accession>
<evidence type="ECO:0000313" key="1">
    <source>
        <dbReference type="EMBL" id="KAK2559533.1"/>
    </source>
</evidence>
<comment type="caution">
    <text evidence="1">The sequence shown here is derived from an EMBL/GenBank/DDBJ whole genome shotgun (WGS) entry which is preliminary data.</text>
</comment>
<name>A0AAD9V356_ACRCE</name>
<evidence type="ECO:0000313" key="2">
    <source>
        <dbReference type="Proteomes" id="UP001249851"/>
    </source>
</evidence>
<feature type="non-terminal residue" evidence="1">
    <location>
        <position position="170"/>
    </location>
</feature>
<reference evidence="1" key="1">
    <citation type="journal article" date="2023" name="G3 (Bethesda)">
        <title>Whole genome assembly and annotation of the endangered Caribbean coral Acropora cervicornis.</title>
        <authorList>
            <person name="Selwyn J.D."/>
            <person name="Vollmer S.V."/>
        </authorList>
    </citation>
    <scope>NUCLEOTIDE SEQUENCE</scope>
    <source>
        <strain evidence="1">K2</strain>
    </source>
</reference>
<protein>
    <submittedName>
        <fullName evidence="1">Uncharacterized protein</fullName>
    </submittedName>
</protein>
<organism evidence="1 2">
    <name type="scientific">Acropora cervicornis</name>
    <name type="common">Staghorn coral</name>
    <dbReference type="NCBI Taxonomy" id="6130"/>
    <lineage>
        <taxon>Eukaryota</taxon>
        <taxon>Metazoa</taxon>
        <taxon>Cnidaria</taxon>
        <taxon>Anthozoa</taxon>
        <taxon>Hexacorallia</taxon>
        <taxon>Scleractinia</taxon>
        <taxon>Astrocoeniina</taxon>
        <taxon>Acroporidae</taxon>
        <taxon>Acropora</taxon>
    </lineage>
</organism>
<proteinExistence type="predicted"/>